<name>A0ABD0L382_9CAEN</name>
<evidence type="ECO:0000313" key="3">
    <source>
        <dbReference type="Proteomes" id="UP001519460"/>
    </source>
</evidence>
<reference evidence="2 3" key="1">
    <citation type="journal article" date="2023" name="Sci. Data">
        <title>Genome assembly of the Korean intertidal mud-creeper Batillaria attramentaria.</title>
        <authorList>
            <person name="Patra A.K."/>
            <person name="Ho P.T."/>
            <person name="Jun S."/>
            <person name="Lee S.J."/>
            <person name="Kim Y."/>
            <person name="Won Y.J."/>
        </authorList>
    </citation>
    <scope>NUCLEOTIDE SEQUENCE [LARGE SCALE GENOMIC DNA]</scope>
    <source>
        <strain evidence="2">Wonlab-2016</strain>
    </source>
</reference>
<dbReference type="EMBL" id="JACVVK020000092">
    <property type="protein sequence ID" value="KAK7493512.1"/>
    <property type="molecule type" value="Genomic_DNA"/>
</dbReference>
<sequence length="66" mass="7403">MLTQAAKFQRLTDHPMHSQMSKPTKGNSKDQALYIKAGCQRGEAQNYLTTCQNPSRLVLLLRPGKT</sequence>
<organism evidence="2 3">
    <name type="scientific">Batillaria attramentaria</name>
    <dbReference type="NCBI Taxonomy" id="370345"/>
    <lineage>
        <taxon>Eukaryota</taxon>
        <taxon>Metazoa</taxon>
        <taxon>Spiralia</taxon>
        <taxon>Lophotrochozoa</taxon>
        <taxon>Mollusca</taxon>
        <taxon>Gastropoda</taxon>
        <taxon>Caenogastropoda</taxon>
        <taxon>Sorbeoconcha</taxon>
        <taxon>Cerithioidea</taxon>
        <taxon>Batillariidae</taxon>
        <taxon>Batillaria</taxon>
    </lineage>
</organism>
<dbReference type="AlphaFoldDB" id="A0ABD0L382"/>
<dbReference type="Proteomes" id="UP001519460">
    <property type="component" value="Unassembled WGS sequence"/>
</dbReference>
<accession>A0ABD0L382</accession>
<feature type="compositionally biased region" description="Polar residues" evidence="1">
    <location>
        <begin position="18"/>
        <end position="29"/>
    </location>
</feature>
<gene>
    <name evidence="2" type="ORF">BaRGS_00015223</name>
</gene>
<proteinExistence type="predicted"/>
<protein>
    <submittedName>
        <fullName evidence="2">Uncharacterized protein</fullName>
    </submittedName>
</protein>
<evidence type="ECO:0000313" key="2">
    <source>
        <dbReference type="EMBL" id="KAK7493512.1"/>
    </source>
</evidence>
<feature type="region of interest" description="Disordered" evidence="1">
    <location>
        <begin position="1"/>
        <end position="29"/>
    </location>
</feature>
<evidence type="ECO:0000256" key="1">
    <source>
        <dbReference type="SAM" id="MobiDB-lite"/>
    </source>
</evidence>
<comment type="caution">
    <text evidence="2">The sequence shown here is derived from an EMBL/GenBank/DDBJ whole genome shotgun (WGS) entry which is preliminary data.</text>
</comment>
<keyword evidence="3" id="KW-1185">Reference proteome</keyword>